<feature type="transmembrane region" description="Helical" evidence="1">
    <location>
        <begin position="21"/>
        <end position="38"/>
    </location>
</feature>
<organism evidence="2">
    <name type="scientific">Amorphochlora amoebiformis</name>
    <dbReference type="NCBI Taxonomy" id="1561963"/>
    <lineage>
        <taxon>Eukaryota</taxon>
        <taxon>Sar</taxon>
        <taxon>Rhizaria</taxon>
        <taxon>Cercozoa</taxon>
        <taxon>Chlorarachniophyceae</taxon>
        <taxon>Amorphochlora</taxon>
    </lineage>
</organism>
<dbReference type="EMBL" id="HBEM01004475">
    <property type="protein sequence ID" value="CAD8434582.1"/>
    <property type="molecule type" value="Transcribed_RNA"/>
</dbReference>
<evidence type="ECO:0000256" key="1">
    <source>
        <dbReference type="SAM" id="Phobius"/>
    </source>
</evidence>
<feature type="transmembrane region" description="Helical" evidence="1">
    <location>
        <begin position="105"/>
        <end position="123"/>
    </location>
</feature>
<keyword evidence="1" id="KW-0472">Membrane</keyword>
<feature type="transmembrane region" description="Helical" evidence="1">
    <location>
        <begin position="144"/>
        <end position="161"/>
    </location>
</feature>
<accession>A0A7S0CUL2</accession>
<proteinExistence type="predicted"/>
<evidence type="ECO:0008006" key="3">
    <source>
        <dbReference type="Google" id="ProtNLM"/>
    </source>
</evidence>
<sequence length="339" mass="39435">MSKKKETQPVIDSYKSSGVTVLYYWTKFAVLTLYYAILSHFGLLSFRARLIMFCLIAPINRVVAQAAYTDPKNRMSVVRSLFTVLVDITEACVYVYLQTYFTGNYWWSTLILQIICVAVTEIVQYKIFDSSRSDYEVKTSDDPLDYLLAIVVAGTFHWLSWHVTFHPSLDAFSFPLFATSLYLFDAVFGTLHAYSHCIPWIHKKHMVHHQYRRSDLNAFANFYADITDSFVMNCGFFFVAFYFAVCGSGHIPMAEISFVALHTHARYSKTQSHLVFFFEFDLIDLWLKRDRLSTFHARHHDWPDENFAGFGLIQDDLFRAYLPGVPESFRKRRASVKTE</sequence>
<reference evidence="2" key="1">
    <citation type="submission" date="2021-01" db="EMBL/GenBank/DDBJ databases">
        <authorList>
            <person name="Corre E."/>
            <person name="Pelletier E."/>
            <person name="Niang G."/>
            <person name="Scheremetjew M."/>
            <person name="Finn R."/>
            <person name="Kale V."/>
            <person name="Holt S."/>
            <person name="Cochrane G."/>
            <person name="Meng A."/>
            <person name="Brown T."/>
            <person name="Cohen L."/>
        </authorList>
    </citation>
    <scope>NUCLEOTIDE SEQUENCE</scope>
    <source>
        <strain evidence="2">CCMP2058</strain>
    </source>
</reference>
<keyword evidence="1" id="KW-0812">Transmembrane</keyword>
<keyword evidence="1" id="KW-1133">Transmembrane helix</keyword>
<gene>
    <name evidence="2" type="ORF">LAMO00422_LOCUS3137</name>
</gene>
<dbReference type="AlphaFoldDB" id="A0A7S0CUL2"/>
<name>A0A7S0CUL2_9EUKA</name>
<feature type="transmembrane region" description="Helical" evidence="1">
    <location>
        <begin position="80"/>
        <end position="99"/>
    </location>
</feature>
<evidence type="ECO:0000313" key="2">
    <source>
        <dbReference type="EMBL" id="CAD8434582.1"/>
    </source>
</evidence>
<protein>
    <recommendedName>
        <fullName evidence="3">Fatty acid hydroxylase domain-containing protein</fullName>
    </recommendedName>
</protein>
<feature type="transmembrane region" description="Helical" evidence="1">
    <location>
        <begin position="181"/>
        <end position="201"/>
    </location>
</feature>